<feature type="domain" description="Protein translocase subunit SecDF P1" evidence="12">
    <location>
        <begin position="69"/>
        <end position="125"/>
    </location>
</feature>
<evidence type="ECO:0000259" key="13">
    <source>
        <dbReference type="Pfam" id="PF22599"/>
    </source>
</evidence>
<evidence type="ECO:0000256" key="4">
    <source>
        <dbReference type="ARBA" id="ARBA00022692"/>
    </source>
</evidence>
<dbReference type="Pfam" id="PF22599">
    <property type="entry name" value="SecDF_P1_head"/>
    <property type="match status" value="1"/>
</dbReference>
<evidence type="ECO:0000256" key="5">
    <source>
        <dbReference type="ARBA" id="ARBA00022927"/>
    </source>
</evidence>
<evidence type="ECO:0000313" key="15">
    <source>
        <dbReference type="Proteomes" id="UP000050430"/>
    </source>
</evidence>
<dbReference type="Gene3D" id="3.30.70.3220">
    <property type="match status" value="1"/>
</dbReference>
<dbReference type="PANTHER" id="PTHR30081">
    <property type="entry name" value="PROTEIN-EXPORT MEMBRANE PROTEIN SEC"/>
    <property type="match status" value="1"/>
</dbReference>
<organism evidence="14 15">
    <name type="scientific">Leptolinea tardivitalis</name>
    <dbReference type="NCBI Taxonomy" id="229920"/>
    <lineage>
        <taxon>Bacteria</taxon>
        <taxon>Bacillati</taxon>
        <taxon>Chloroflexota</taxon>
        <taxon>Anaerolineae</taxon>
        <taxon>Anaerolineales</taxon>
        <taxon>Anaerolineaceae</taxon>
        <taxon>Leptolinea</taxon>
    </lineage>
</organism>
<dbReference type="PANTHER" id="PTHR30081:SF1">
    <property type="entry name" value="PROTEIN TRANSLOCASE SUBUNIT SECD"/>
    <property type="match status" value="1"/>
</dbReference>
<dbReference type="InterPro" id="IPR054384">
    <property type="entry name" value="SecDF_P1_head"/>
</dbReference>
<evidence type="ECO:0000256" key="10">
    <source>
        <dbReference type="SAM" id="MobiDB-lite"/>
    </source>
</evidence>
<dbReference type="NCBIfam" id="TIGR01129">
    <property type="entry name" value="secD"/>
    <property type="match status" value="1"/>
</dbReference>
<evidence type="ECO:0000259" key="11">
    <source>
        <dbReference type="Pfam" id="PF02355"/>
    </source>
</evidence>
<evidence type="ECO:0000256" key="1">
    <source>
        <dbReference type="ARBA" id="ARBA00004651"/>
    </source>
</evidence>
<dbReference type="InterPro" id="IPR048634">
    <property type="entry name" value="SecD_SecF_C"/>
</dbReference>
<keyword evidence="2 9" id="KW-0813">Transport</keyword>
<evidence type="ECO:0000256" key="7">
    <source>
        <dbReference type="ARBA" id="ARBA00023010"/>
    </source>
</evidence>
<feature type="transmembrane region" description="Helical" evidence="9">
    <location>
        <begin position="299"/>
        <end position="316"/>
    </location>
</feature>
<dbReference type="GO" id="GO:0043952">
    <property type="term" value="P:protein transport by the Sec complex"/>
    <property type="evidence" value="ECO:0007669"/>
    <property type="project" value="UniProtKB-UniRule"/>
</dbReference>
<dbReference type="PRINTS" id="PR00702">
    <property type="entry name" value="ACRIFLAVINRP"/>
</dbReference>
<dbReference type="EMBL" id="LGCK01000011">
    <property type="protein sequence ID" value="KPL71327.1"/>
    <property type="molecule type" value="Genomic_DNA"/>
</dbReference>
<dbReference type="Pfam" id="PF07549">
    <property type="entry name" value="Sec_GG"/>
    <property type="match status" value="1"/>
</dbReference>
<feature type="compositionally biased region" description="Low complexity" evidence="10">
    <location>
        <begin position="159"/>
        <end position="175"/>
    </location>
</feature>
<dbReference type="Proteomes" id="UP000050430">
    <property type="component" value="Unassembled WGS sequence"/>
</dbReference>
<evidence type="ECO:0000256" key="8">
    <source>
        <dbReference type="ARBA" id="ARBA00023136"/>
    </source>
</evidence>
<accession>A0A0P6WY39</accession>
<name>A0A0P6WY39_9CHLR</name>
<dbReference type="GO" id="GO:0005886">
    <property type="term" value="C:plasma membrane"/>
    <property type="evidence" value="ECO:0007669"/>
    <property type="project" value="UniProtKB-SubCell"/>
</dbReference>
<evidence type="ECO:0000256" key="2">
    <source>
        <dbReference type="ARBA" id="ARBA00022448"/>
    </source>
</evidence>
<dbReference type="NCBIfam" id="TIGR00916">
    <property type="entry name" value="2A0604s01"/>
    <property type="match status" value="1"/>
</dbReference>
<feature type="domain" description="SecDF P1 head subdomain" evidence="13">
    <location>
        <begin position="183"/>
        <end position="277"/>
    </location>
</feature>
<proteinExistence type="inferred from homology"/>
<dbReference type="RefSeq" id="WP_062423451.1">
    <property type="nucleotide sequence ID" value="NZ_BBYA01000015.1"/>
</dbReference>
<keyword evidence="6 9" id="KW-1133">Transmembrane helix</keyword>
<dbReference type="FunFam" id="1.20.1640.10:FF:000004">
    <property type="entry name" value="Protein translocase subunit SecD"/>
    <property type="match status" value="1"/>
</dbReference>
<gene>
    <name evidence="9" type="primary">secD</name>
    <name evidence="14" type="ORF">ADM99_11555</name>
</gene>
<comment type="caution">
    <text evidence="9">Lacks conserved residue(s) required for the propagation of feature annotation.</text>
</comment>
<evidence type="ECO:0000313" key="14">
    <source>
        <dbReference type="EMBL" id="KPL71327.1"/>
    </source>
</evidence>
<dbReference type="STRING" id="229920.ADM99_11555"/>
<keyword evidence="3 9" id="KW-1003">Cell membrane</keyword>
<dbReference type="Pfam" id="PF02355">
    <property type="entry name" value="SecD_SecF_C"/>
    <property type="match status" value="1"/>
</dbReference>
<evidence type="ECO:0000256" key="3">
    <source>
        <dbReference type="ARBA" id="ARBA00022475"/>
    </source>
</evidence>
<dbReference type="PATRIC" id="fig|229920.5.peg.3518"/>
<feature type="transmembrane region" description="Helical" evidence="9">
    <location>
        <begin position="403"/>
        <end position="421"/>
    </location>
</feature>
<dbReference type="GO" id="GO:0015450">
    <property type="term" value="F:protein-transporting ATPase activity"/>
    <property type="evidence" value="ECO:0007669"/>
    <property type="project" value="InterPro"/>
</dbReference>
<feature type="region of interest" description="Disordered" evidence="10">
    <location>
        <begin position="148"/>
        <end position="175"/>
    </location>
</feature>
<comment type="caution">
    <text evidence="14">The sequence shown here is derived from an EMBL/GenBank/DDBJ whole genome shotgun (WGS) entry which is preliminary data.</text>
</comment>
<keyword evidence="7 9" id="KW-0811">Translocation</keyword>
<dbReference type="HAMAP" id="MF_01463_B">
    <property type="entry name" value="SecD_B"/>
    <property type="match status" value="1"/>
</dbReference>
<protein>
    <recommendedName>
        <fullName evidence="9">Protein translocase subunit SecD</fullName>
    </recommendedName>
</protein>
<keyword evidence="4 9" id="KW-0812">Transmembrane</keyword>
<dbReference type="InterPro" id="IPR022646">
    <property type="entry name" value="SecD/SecF_CS"/>
</dbReference>
<dbReference type="GO" id="GO:0006605">
    <property type="term" value="P:protein targeting"/>
    <property type="evidence" value="ECO:0007669"/>
    <property type="project" value="UniProtKB-UniRule"/>
</dbReference>
<feature type="domain" description="Protein export membrane protein SecD/SecF C-terminal" evidence="11">
    <location>
        <begin position="281"/>
        <end position="450"/>
    </location>
</feature>
<dbReference type="Gene3D" id="1.20.1640.10">
    <property type="entry name" value="Multidrug efflux transporter AcrB transmembrane domain"/>
    <property type="match status" value="1"/>
</dbReference>
<sequence length="468" mass="50382">MGRNNINLILIIVLLAAVIWIDLPGNPGIQIGNFQRSLQTQLGLDLRGGLRVLLEADMPAETQITVDEMNDAKKILESRANGLGVSEVVFQVAGNRRIVGEFPGLTNTSQVVQTLKQVGQLAFVPMGTKPVPEGTTIKIDYTQVGTKTGTIPENKLPETTTTGTTATPAADGTSTTPEMVYVPLMTGADLDTVSVGRNNVGKYSVDFKLKETATKIFGDYTKSHIGDTLAIVLDNKVISIPQIQSAITEGQGQISGNYTVDTANDLMVQLKYGSLPIPFKVATSQAVGATLGQDSINKSITAGIIGLILVVLFMIFSYRLPGLLASLALAFYAALTLALYKLIPVTLTLPGIAGFILSIGVAVDANILIFERMKEELRAGRTLRQAIDLGWSRAWTSIRDSNITTLISCVILFWFGNTFGASMVKGFAFNLALGVLVSLFTAIIVTRTFLHVTLDSLKFTEHPRWFGL</sequence>
<dbReference type="InterPro" id="IPR055344">
    <property type="entry name" value="SecD_SecF_C_bact"/>
</dbReference>
<keyword evidence="5 9" id="KW-0653">Protein transport</keyword>
<evidence type="ECO:0000259" key="12">
    <source>
        <dbReference type="Pfam" id="PF21760"/>
    </source>
</evidence>
<dbReference type="InterPro" id="IPR048631">
    <property type="entry name" value="SecD_1st"/>
</dbReference>
<feature type="transmembrane region" description="Helical" evidence="9">
    <location>
        <begin position="349"/>
        <end position="370"/>
    </location>
</feature>
<comment type="subcellular location">
    <subcellularLocation>
        <location evidence="1 9">Cell membrane</location>
        <topology evidence="1 9">Multi-pass membrane protein</topology>
    </subcellularLocation>
</comment>
<feature type="transmembrane region" description="Helical" evidence="9">
    <location>
        <begin position="427"/>
        <end position="450"/>
    </location>
</feature>
<evidence type="ECO:0000256" key="9">
    <source>
        <dbReference type="HAMAP-Rule" id="MF_01463"/>
    </source>
</evidence>
<dbReference type="AlphaFoldDB" id="A0A0P6WY39"/>
<dbReference type="InterPro" id="IPR005791">
    <property type="entry name" value="SecD"/>
</dbReference>
<comment type="subunit">
    <text evidence="9">Forms a complex with SecF. Part of the essential Sec protein translocation apparatus which comprises SecA, SecYEG and auxiliary proteins SecDF. Other proteins may also be involved.</text>
</comment>
<comment type="function">
    <text evidence="9">Part of the Sec protein translocase complex. Interacts with the SecYEG preprotein conducting channel. SecDF uses the proton motive force (PMF) to complete protein translocation after the ATP-dependent function of SecA.</text>
</comment>
<comment type="similarity">
    <text evidence="9">Belongs to the SecD/SecF family. SecD subfamily.</text>
</comment>
<dbReference type="InterPro" id="IPR001036">
    <property type="entry name" value="Acrflvin-R"/>
</dbReference>
<keyword evidence="15" id="KW-1185">Reference proteome</keyword>
<feature type="transmembrane region" description="Helical" evidence="9">
    <location>
        <begin position="323"/>
        <end position="343"/>
    </location>
</feature>
<evidence type="ECO:0000256" key="6">
    <source>
        <dbReference type="ARBA" id="ARBA00022989"/>
    </source>
</evidence>
<dbReference type="OrthoDB" id="9805019at2"/>
<reference evidence="14 15" key="1">
    <citation type="submission" date="2015-07" db="EMBL/GenBank/DDBJ databases">
        <title>Genome sequence of Leptolinea tardivitalis DSM 16556.</title>
        <authorList>
            <person name="Hemp J."/>
            <person name="Ward L.M."/>
            <person name="Pace L.A."/>
            <person name="Fischer W.W."/>
        </authorList>
    </citation>
    <scope>NUCLEOTIDE SEQUENCE [LARGE SCALE GENOMIC DNA]</scope>
    <source>
        <strain evidence="14 15">YMTK-2</strain>
    </source>
</reference>
<dbReference type="SUPFAM" id="SSF82866">
    <property type="entry name" value="Multidrug efflux transporter AcrB transmembrane domain"/>
    <property type="match status" value="1"/>
</dbReference>
<keyword evidence="8 9" id="KW-0472">Membrane</keyword>
<dbReference type="InterPro" id="IPR022813">
    <property type="entry name" value="SecD/SecF_arch_bac"/>
</dbReference>
<dbReference type="Pfam" id="PF21760">
    <property type="entry name" value="SecD_1st"/>
    <property type="match status" value="1"/>
</dbReference>
<dbReference type="GO" id="GO:0065002">
    <property type="term" value="P:intracellular protein transmembrane transport"/>
    <property type="evidence" value="ECO:0007669"/>
    <property type="project" value="UniProtKB-UniRule"/>
</dbReference>